<keyword evidence="1" id="KW-0812">Transmembrane</keyword>
<evidence type="ECO:0008006" key="4">
    <source>
        <dbReference type="Google" id="ProtNLM"/>
    </source>
</evidence>
<dbReference type="RefSeq" id="WP_343781847.1">
    <property type="nucleotide sequence ID" value="NZ_BAAACZ010000007.1"/>
</dbReference>
<proteinExistence type="predicted"/>
<keyword evidence="1" id="KW-1133">Transmembrane helix</keyword>
<accession>A0ABN0ZPL3</accession>
<evidence type="ECO:0000313" key="3">
    <source>
        <dbReference type="Proteomes" id="UP001500740"/>
    </source>
</evidence>
<keyword evidence="1" id="KW-0472">Membrane</keyword>
<keyword evidence="3" id="KW-1185">Reference proteome</keyword>
<dbReference type="Proteomes" id="UP001500740">
    <property type="component" value="Unassembled WGS sequence"/>
</dbReference>
<dbReference type="EMBL" id="BAAACZ010000007">
    <property type="protein sequence ID" value="GAA0454842.1"/>
    <property type="molecule type" value="Genomic_DNA"/>
</dbReference>
<organism evidence="2 3">
    <name type="scientific">Alkalibacillus silvisoli</name>
    <dbReference type="NCBI Taxonomy" id="392823"/>
    <lineage>
        <taxon>Bacteria</taxon>
        <taxon>Bacillati</taxon>
        <taxon>Bacillota</taxon>
        <taxon>Bacilli</taxon>
        <taxon>Bacillales</taxon>
        <taxon>Bacillaceae</taxon>
        <taxon>Alkalibacillus</taxon>
    </lineage>
</organism>
<sequence length="79" mass="8675">MTGQRLLILEIVFSFLTLLLIILNFVVDPIFITIALITGSIMLGLMAARRFVEGKKVFGAIIVGLAVFVFLSAIMEFIA</sequence>
<feature type="transmembrane region" description="Helical" evidence="1">
    <location>
        <begin position="30"/>
        <end position="48"/>
    </location>
</feature>
<protein>
    <recommendedName>
        <fullName evidence="4">DUF3953 domain-containing protein</fullName>
    </recommendedName>
</protein>
<feature type="transmembrane region" description="Helical" evidence="1">
    <location>
        <begin position="7"/>
        <end position="24"/>
    </location>
</feature>
<name>A0ABN0ZPL3_9BACI</name>
<evidence type="ECO:0000256" key="1">
    <source>
        <dbReference type="SAM" id="Phobius"/>
    </source>
</evidence>
<comment type="caution">
    <text evidence="2">The sequence shown here is derived from an EMBL/GenBank/DDBJ whole genome shotgun (WGS) entry which is preliminary data.</text>
</comment>
<feature type="transmembrane region" description="Helical" evidence="1">
    <location>
        <begin position="57"/>
        <end position="78"/>
    </location>
</feature>
<reference evidence="2 3" key="1">
    <citation type="journal article" date="2019" name="Int. J. Syst. Evol. Microbiol.">
        <title>The Global Catalogue of Microorganisms (GCM) 10K type strain sequencing project: providing services to taxonomists for standard genome sequencing and annotation.</title>
        <authorList>
            <consortium name="The Broad Institute Genomics Platform"/>
            <consortium name="The Broad Institute Genome Sequencing Center for Infectious Disease"/>
            <person name="Wu L."/>
            <person name="Ma J."/>
        </authorList>
    </citation>
    <scope>NUCLEOTIDE SEQUENCE [LARGE SCALE GENOMIC DNA]</scope>
    <source>
        <strain evidence="2 3">JCM 14193</strain>
    </source>
</reference>
<evidence type="ECO:0000313" key="2">
    <source>
        <dbReference type="EMBL" id="GAA0454842.1"/>
    </source>
</evidence>
<gene>
    <name evidence="2" type="ORF">GCM10008935_07090</name>
</gene>